<keyword evidence="4" id="KW-1003">Cell membrane</keyword>
<dbReference type="RefSeq" id="WP_014262552.1">
    <property type="nucleotide sequence ID" value="NC_016630.1"/>
</dbReference>
<dbReference type="InterPro" id="IPR041069">
    <property type="entry name" value="FeoB_Cyto"/>
</dbReference>
<dbReference type="PANTHER" id="PTHR43185:SF1">
    <property type="entry name" value="FE(2+) TRANSPORTER FEOB"/>
    <property type="match status" value="1"/>
</dbReference>
<evidence type="ECO:0000256" key="9">
    <source>
        <dbReference type="ARBA" id="ARBA00022989"/>
    </source>
</evidence>
<dbReference type="GO" id="GO:0005525">
    <property type="term" value="F:GTP binding"/>
    <property type="evidence" value="ECO:0007669"/>
    <property type="project" value="UniProtKB-KW"/>
</dbReference>
<feature type="transmembrane region" description="Helical" evidence="17">
    <location>
        <begin position="764"/>
        <end position="783"/>
    </location>
</feature>
<dbReference type="Proteomes" id="UP000007468">
    <property type="component" value="Chromosome"/>
</dbReference>
<dbReference type="STRING" id="546269.HMPREF0389_01388"/>
<feature type="binding site" evidence="16">
    <location>
        <position position="20"/>
    </location>
    <ligand>
        <name>Mg(2+)</name>
        <dbReference type="ChEBI" id="CHEBI:18420"/>
        <label>2</label>
    </ligand>
</feature>
<evidence type="ECO:0000256" key="13">
    <source>
        <dbReference type="ARBA" id="ARBA00023136"/>
    </source>
</evidence>
<keyword evidence="16" id="KW-0479">Metal-binding</keyword>
<keyword evidence="9 17" id="KW-1133">Transmembrane helix</keyword>
<evidence type="ECO:0000256" key="2">
    <source>
        <dbReference type="ARBA" id="ARBA00004429"/>
    </source>
</evidence>
<evidence type="ECO:0000313" key="20">
    <source>
        <dbReference type="Proteomes" id="UP000007468"/>
    </source>
</evidence>
<dbReference type="Gene3D" id="1.10.287.1770">
    <property type="match status" value="1"/>
</dbReference>
<dbReference type="PANTHER" id="PTHR43185">
    <property type="entry name" value="FERROUS IRON TRANSPORT PROTEIN B"/>
    <property type="match status" value="1"/>
</dbReference>
<feature type="transmembrane region" description="Helical" evidence="17">
    <location>
        <begin position="477"/>
        <end position="500"/>
    </location>
</feature>
<proteinExistence type="inferred from homology"/>
<keyword evidence="12 15" id="KW-0342">GTP-binding</keyword>
<comment type="function">
    <text evidence="1 17">Probable transporter of a GTP-driven Fe(2+) uptake system.</text>
</comment>
<keyword evidence="16" id="KW-0460">Magnesium</keyword>
<evidence type="ECO:0000256" key="11">
    <source>
        <dbReference type="ARBA" id="ARBA00023065"/>
    </source>
</evidence>
<dbReference type="CDD" id="cd01879">
    <property type="entry name" value="FeoB"/>
    <property type="match status" value="1"/>
</dbReference>
<reference evidence="20" key="1">
    <citation type="submission" date="2010-12" db="EMBL/GenBank/DDBJ databases">
        <title>The genome sequence of Filifactor alocis strain ATCC 35896.</title>
        <authorList>
            <consortium name="The Broad Institute Genome Sequencing Platform"/>
            <person name="Ward D."/>
            <person name="Earl A."/>
            <person name="Feldgarden M."/>
            <person name="Young S.K."/>
            <person name="Gargeya S."/>
            <person name="Zeng Q."/>
            <person name="Alvarado L."/>
            <person name="Berlin A."/>
            <person name="Bochicchio J."/>
            <person name="Chapman S.B."/>
            <person name="Chen Z."/>
            <person name="Freedman E."/>
            <person name="Gellesch M."/>
            <person name="Goldberg J."/>
            <person name="Griggs A."/>
            <person name="Gujja S."/>
            <person name="Heilman E."/>
            <person name="Heiman D."/>
            <person name="Howarth C."/>
            <person name="Mehta T."/>
            <person name="Neiman D."/>
            <person name="Pearson M."/>
            <person name="Roberts A."/>
            <person name="Saif S."/>
            <person name="Shea T."/>
            <person name="Shenoy N."/>
            <person name="Sisk P."/>
            <person name="Stolte C."/>
            <person name="Sykes S."/>
            <person name="White J."/>
            <person name="Yandava C."/>
            <person name="Izard J."/>
            <person name="Blanton J.M."/>
            <person name="Baranova O.V."/>
            <person name="Tanner A.C."/>
            <person name="Dewhirst F.E."/>
            <person name="Haas B."/>
            <person name="Nusbaum C."/>
            <person name="Birren B."/>
        </authorList>
    </citation>
    <scope>NUCLEOTIDE SEQUENCE [LARGE SCALE GENOMIC DNA]</scope>
    <source>
        <strain evidence="20">ATCC 35896 / D40 B5</strain>
    </source>
</reference>
<keyword evidence="13 17" id="KW-0472">Membrane</keyword>
<feature type="transmembrane region" description="Helical" evidence="17">
    <location>
        <begin position="733"/>
        <end position="752"/>
    </location>
</feature>
<dbReference type="Gene3D" id="3.40.50.300">
    <property type="entry name" value="P-loop containing nucleotide triphosphate hydrolases"/>
    <property type="match status" value="1"/>
</dbReference>
<evidence type="ECO:0000256" key="5">
    <source>
        <dbReference type="ARBA" id="ARBA00022496"/>
    </source>
</evidence>
<feature type="binding site" evidence="16">
    <location>
        <position position="24"/>
    </location>
    <ligand>
        <name>Mg(2+)</name>
        <dbReference type="ChEBI" id="CHEBI:18420"/>
        <label>2</label>
    </ligand>
</feature>
<comment type="subcellular location">
    <subcellularLocation>
        <location evidence="2">Cell inner membrane</location>
        <topology evidence="2">Multi-pass membrane protein</topology>
    </subcellularLocation>
    <subcellularLocation>
        <location evidence="17">Cell membrane</location>
        <topology evidence="17">Multi-pass membrane protein</topology>
    </subcellularLocation>
</comment>
<sequence length="795" mass="87724">MSITIALAGNPNSGKTTLFNALTGSNQFVGNWPGVTVEKKEGKLKKYDDVKIMDLPGIYSLSPYTLEEVVARNYLIQERPDAILNIVDGTNLERNLYLTTQLVELGIPVVVAINMIDIVHKNGDVINTEELSRQLGCKVVEISALKGTGIQEAADVVISAAKKEKTVPMHTFTGCVEHALAHIEEAAIHDIPEEQQRWYAIKIFERDEKVLAHLNLDSSVKAHIETDIKAAEQELDDDAESIITSERYLYIATIIKACYKKKNENRVSTSDKIDRVVTNRWLGLPIFAAVMFMVYYIAMVTVGLSATDWTNDNLFDAGFHLTGGSEYEEASEEFATAQLIIDGYVAYIEENGEAPKGNFEYEVEDEETLEVSKETATLEDYEKAVKIWEQYGAEAPDPAEYGIFVPSIPDFTEGILDSLNCAEWLKGLILDGIIAGVGAVLGFVPQMLVLFFLLAILEGCGYMARIAFVLDRIFRKFGLSGKSFIPMLVGVGCGVPGIMASRTIENERDRRMTIITTTFIPCSAKVPFIAMIAGAIFGGNAWVATSAYFIGMAAIVISGIILKKTTMFAGEPAPFVMEMPPYHIPTLGTVLRSTWERGWSFIRKAGTIILLSTIFVWFTSFFGFTEDGFRMLSEEELNLSILAKIGNLVAWIFIPLGWGNWQAAVASITGLVAKENIVGTMGILYGTGGNVWDTLGSVFNGVTGYSFLVFNLLCAPCFAAIGAIKREMNNTKWTWFAIGYQCGFAYVVAMMIHQFGSAYMGETHIIGLIASVICLATMIYMLFRPYKEATHHTEK</sequence>
<keyword evidence="3 17" id="KW-0813">Transport</keyword>
<dbReference type="AlphaFoldDB" id="D6GTF0"/>
<gene>
    <name evidence="19" type="primary">feoB</name>
    <name evidence="19" type="ordered locus">HMPREF0389_01388</name>
</gene>
<keyword evidence="5 17" id="KW-0410">Iron transport</keyword>
<evidence type="ECO:0000256" key="1">
    <source>
        <dbReference type="ARBA" id="ARBA00003926"/>
    </source>
</evidence>
<evidence type="ECO:0000256" key="15">
    <source>
        <dbReference type="PIRSR" id="PIRSR603373-1"/>
    </source>
</evidence>
<feature type="transmembrane region" description="Helical" evidence="17">
    <location>
        <begin position="542"/>
        <end position="562"/>
    </location>
</feature>
<feature type="transmembrane region" description="Helical" evidence="17">
    <location>
        <begin position="512"/>
        <end position="536"/>
    </location>
</feature>
<evidence type="ECO:0000256" key="12">
    <source>
        <dbReference type="ARBA" id="ARBA00023134"/>
    </source>
</evidence>
<keyword evidence="10 17" id="KW-0408">Iron</keyword>
<feature type="domain" description="FeoB-type G" evidence="18">
    <location>
        <begin position="2"/>
        <end position="163"/>
    </location>
</feature>
<feature type="binding site" evidence="16">
    <location>
        <position position="21"/>
    </location>
    <ligand>
        <name>Mg(2+)</name>
        <dbReference type="ChEBI" id="CHEBI:18420"/>
        <label>2</label>
    </ligand>
</feature>
<feature type="binding site" evidence="15">
    <location>
        <begin position="114"/>
        <end position="117"/>
    </location>
    <ligand>
        <name>GTP</name>
        <dbReference type="ChEBI" id="CHEBI:37565"/>
        <label>1</label>
    </ligand>
</feature>
<dbReference type="InterPro" id="IPR003373">
    <property type="entry name" value="Fe2_transport_prot-B"/>
</dbReference>
<dbReference type="PATRIC" id="fig|546269.5.peg.965"/>
<accession>D6GTF0</accession>
<dbReference type="InterPro" id="IPR050860">
    <property type="entry name" value="FeoB_GTPase"/>
</dbReference>
<dbReference type="Pfam" id="PF07664">
    <property type="entry name" value="FeoB_C"/>
    <property type="match status" value="1"/>
</dbReference>
<keyword evidence="6" id="KW-0997">Cell inner membrane</keyword>
<dbReference type="InterPro" id="IPR005225">
    <property type="entry name" value="Small_GTP-bd"/>
</dbReference>
<feature type="transmembrane region" description="Helical" evidence="17">
    <location>
        <begin position="281"/>
        <end position="304"/>
    </location>
</feature>
<dbReference type="InterPro" id="IPR011640">
    <property type="entry name" value="Fe2_transport_prot_B_C"/>
</dbReference>
<evidence type="ECO:0000256" key="17">
    <source>
        <dbReference type="RuleBase" id="RU362098"/>
    </source>
</evidence>
<dbReference type="Pfam" id="PF07670">
    <property type="entry name" value="Gate"/>
    <property type="match status" value="2"/>
</dbReference>
<keyword evidence="20" id="KW-1185">Reference proteome</keyword>
<keyword evidence="7 17" id="KW-0812">Transmembrane</keyword>
<evidence type="ECO:0000256" key="6">
    <source>
        <dbReference type="ARBA" id="ARBA00022519"/>
    </source>
</evidence>
<feature type="binding site" evidence="15">
    <location>
        <begin position="9"/>
        <end position="16"/>
    </location>
    <ligand>
        <name>GTP</name>
        <dbReference type="ChEBI" id="CHEBI:37565"/>
        <label>1</label>
    </ligand>
</feature>
<dbReference type="EMBL" id="CP002390">
    <property type="protein sequence ID" value="EFE27757.1"/>
    <property type="molecule type" value="Genomic_DNA"/>
</dbReference>
<dbReference type="Pfam" id="PF17910">
    <property type="entry name" value="FeoB_Cyto"/>
    <property type="match status" value="1"/>
</dbReference>
<evidence type="ECO:0000256" key="3">
    <source>
        <dbReference type="ARBA" id="ARBA00022448"/>
    </source>
</evidence>
<dbReference type="PROSITE" id="PS51711">
    <property type="entry name" value="G_FEOB"/>
    <property type="match status" value="1"/>
</dbReference>
<evidence type="ECO:0000256" key="10">
    <source>
        <dbReference type="ARBA" id="ARBA00023004"/>
    </source>
</evidence>
<feature type="binding site" evidence="15">
    <location>
        <begin position="54"/>
        <end position="57"/>
    </location>
    <ligand>
        <name>GTP</name>
        <dbReference type="ChEBI" id="CHEBI:37565"/>
        <label>1</label>
    </ligand>
</feature>
<feature type="binding site" evidence="15">
    <location>
        <begin position="34"/>
        <end position="38"/>
    </location>
    <ligand>
        <name>GTP</name>
        <dbReference type="ChEBI" id="CHEBI:37565"/>
        <label>1</label>
    </ligand>
</feature>
<dbReference type="SUPFAM" id="SSF52540">
    <property type="entry name" value="P-loop containing nucleoside triphosphate hydrolases"/>
    <property type="match status" value="1"/>
</dbReference>
<dbReference type="FunFam" id="3.40.50.300:FF:000426">
    <property type="entry name" value="Ferrous iron transport protein B"/>
    <property type="match status" value="1"/>
</dbReference>
<evidence type="ECO:0000313" key="19">
    <source>
        <dbReference type="EMBL" id="EFE27757.1"/>
    </source>
</evidence>
<keyword evidence="8 15" id="KW-0547">Nucleotide-binding</keyword>
<dbReference type="InterPro" id="IPR030389">
    <property type="entry name" value="G_FEOB_dom"/>
</dbReference>
<comment type="similarity">
    <text evidence="17">Belongs to the TRAFAC class TrmE-Era-EngA-EngB-Septin-like GTPase superfamily. FeoB GTPase (TC 9.A.8) family.</text>
</comment>
<evidence type="ECO:0000259" key="18">
    <source>
        <dbReference type="PROSITE" id="PS51711"/>
    </source>
</evidence>
<evidence type="ECO:0000256" key="4">
    <source>
        <dbReference type="ARBA" id="ARBA00022475"/>
    </source>
</evidence>
<evidence type="ECO:0000256" key="16">
    <source>
        <dbReference type="PIRSR" id="PIRSR603373-2"/>
    </source>
</evidence>
<protein>
    <recommendedName>
        <fullName evidence="14 17">Ferrous iron transport protein B</fullName>
    </recommendedName>
</protein>
<evidence type="ECO:0000256" key="8">
    <source>
        <dbReference type="ARBA" id="ARBA00022741"/>
    </source>
</evidence>
<dbReference type="GO" id="GO:0005886">
    <property type="term" value="C:plasma membrane"/>
    <property type="evidence" value="ECO:0007669"/>
    <property type="project" value="UniProtKB-SubCell"/>
</dbReference>
<dbReference type="NCBIfam" id="TIGR00231">
    <property type="entry name" value="small_GTP"/>
    <property type="match status" value="1"/>
</dbReference>
<dbReference type="GO" id="GO:0015093">
    <property type="term" value="F:ferrous iron transmembrane transporter activity"/>
    <property type="evidence" value="ECO:0007669"/>
    <property type="project" value="UniProtKB-UniRule"/>
</dbReference>
<feature type="transmembrane region" description="Helical" evidence="17">
    <location>
        <begin position="705"/>
        <end position="724"/>
    </location>
</feature>
<dbReference type="Pfam" id="PF02421">
    <property type="entry name" value="FeoB_N"/>
    <property type="match status" value="1"/>
</dbReference>
<dbReference type="OrthoDB" id="9809127at2"/>
<keyword evidence="11" id="KW-0406">Ion transport</keyword>
<feature type="transmembrane region" description="Helical" evidence="17">
    <location>
        <begin position="605"/>
        <end position="625"/>
    </location>
</feature>
<dbReference type="InterPro" id="IPR011642">
    <property type="entry name" value="Gate_dom"/>
</dbReference>
<feature type="binding site" evidence="16">
    <location>
        <position position="23"/>
    </location>
    <ligand>
        <name>Mg(2+)</name>
        <dbReference type="ChEBI" id="CHEBI:18420"/>
        <label>2</label>
    </ligand>
</feature>
<dbReference type="InterPro" id="IPR027417">
    <property type="entry name" value="P-loop_NTPase"/>
</dbReference>
<feature type="transmembrane region" description="Helical" evidence="17">
    <location>
        <begin position="433"/>
        <end position="457"/>
    </location>
</feature>
<dbReference type="GO" id="GO:0046872">
    <property type="term" value="F:metal ion binding"/>
    <property type="evidence" value="ECO:0007669"/>
    <property type="project" value="UniProtKB-KW"/>
</dbReference>
<organism evidence="19 20">
    <name type="scientific">Filifactor alocis (strain ATCC 35896 / CCUG 47790 / D40 B5)</name>
    <name type="common">Fusobacterium alocis</name>
    <dbReference type="NCBI Taxonomy" id="546269"/>
    <lineage>
        <taxon>Bacteria</taxon>
        <taxon>Bacillati</taxon>
        <taxon>Bacillota</taxon>
        <taxon>Clostridia</taxon>
        <taxon>Peptostreptococcales</taxon>
        <taxon>Filifactoraceae</taxon>
        <taxon>Filifactor</taxon>
    </lineage>
</organism>
<dbReference type="KEGG" id="faa:HMPREF0389_01388"/>
<evidence type="ECO:0000256" key="7">
    <source>
        <dbReference type="ARBA" id="ARBA00022692"/>
    </source>
</evidence>
<name>D6GTF0_FILAD</name>
<evidence type="ECO:0000256" key="14">
    <source>
        <dbReference type="NCBIfam" id="TIGR00437"/>
    </source>
</evidence>
<feature type="transmembrane region" description="Helical" evidence="17">
    <location>
        <begin position="637"/>
        <end position="656"/>
    </location>
</feature>
<dbReference type="eggNOG" id="COG0370">
    <property type="taxonomic scope" value="Bacteria"/>
</dbReference>
<dbReference type="NCBIfam" id="TIGR00437">
    <property type="entry name" value="feoB"/>
    <property type="match status" value="1"/>
</dbReference>